<sequence length="235" mass="26138">MYDLVFDAKLGIIARTLYRAMPDLLHYSFLALALVVGITMSSHLTLGTWLPAFATVSESFSNWAITLLLHVPPVASTDASGVVLNFAEAITVIVFSIVIPFMLFVFIGFVLTIIHQFLVQEWIFAYFGSRLAVWDAVKHIALELWYVHRHSGGDDAALVAFLALAAGRELTKHELTDMEKINANMENSDDLTLDDIREVLRLMQQEGFFELLKKSSTPPLQEGQADCVLHAILSG</sequence>
<evidence type="ECO:0000313" key="3">
    <source>
        <dbReference type="Proteomes" id="UP000664521"/>
    </source>
</evidence>
<organism evidence="2 3">
    <name type="scientific">Heterodermia speciosa</name>
    <dbReference type="NCBI Taxonomy" id="116794"/>
    <lineage>
        <taxon>Eukaryota</taxon>
        <taxon>Fungi</taxon>
        <taxon>Dikarya</taxon>
        <taxon>Ascomycota</taxon>
        <taxon>Pezizomycotina</taxon>
        <taxon>Lecanoromycetes</taxon>
        <taxon>OSLEUM clade</taxon>
        <taxon>Lecanoromycetidae</taxon>
        <taxon>Caliciales</taxon>
        <taxon>Physciaceae</taxon>
        <taxon>Heterodermia</taxon>
    </lineage>
</organism>
<dbReference type="Proteomes" id="UP000664521">
    <property type="component" value="Unassembled WGS sequence"/>
</dbReference>
<gene>
    <name evidence="2" type="ORF">HETSPECPRED_006352</name>
</gene>
<keyword evidence="1" id="KW-0472">Membrane</keyword>
<proteinExistence type="predicted"/>
<protein>
    <submittedName>
        <fullName evidence="2">Uncharacterized protein</fullName>
    </submittedName>
</protein>
<keyword evidence="1" id="KW-0812">Transmembrane</keyword>
<feature type="transmembrane region" description="Helical" evidence="1">
    <location>
        <begin position="24"/>
        <end position="42"/>
    </location>
</feature>
<dbReference type="AlphaFoldDB" id="A0A8H3FL01"/>
<keyword evidence="3" id="KW-1185">Reference proteome</keyword>
<evidence type="ECO:0000313" key="2">
    <source>
        <dbReference type="EMBL" id="CAF9926508.1"/>
    </source>
</evidence>
<feature type="transmembrane region" description="Helical" evidence="1">
    <location>
        <begin position="89"/>
        <end position="114"/>
    </location>
</feature>
<accession>A0A8H3FL01</accession>
<name>A0A8H3FL01_9LECA</name>
<comment type="caution">
    <text evidence="2">The sequence shown here is derived from an EMBL/GenBank/DDBJ whole genome shotgun (WGS) entry which is preliminary data.</text>
</comment>
<dbReference type="EMBL" id="CAJPDS010000041">
    <property type="protein sequence ID" value="CAF9926508.1"/>
    <property type="molecule type" value="Genomic_DNA"/>
</dbReference>
<reference evidence="2" key="1">
    <citation type="submission" date="2021-03" db="EMBL/GenBank/DDBJ databases">
        <authorList>
            <person name="Tagirdzhanova G."/>
        </authorList>
    </citation>
    <scope>NUCLEOTIDE SEQUENCE</scope>
</reference>
<keyword evidence="1" id="KW-1133">Transmembrane helix</keyword>
<evidence type="ECO:0000256" key="1">
    <source>
        <dbReference type="SAM" id="Phobius"/>
    </source>
</evidence>